<organism evidence="1 2">
    <name type="scientific">Acetonema longum DSM 6540</name>
    <dbReference type="NCBI Taxonomy" id="1009370"/>
    <lineage>
        <taxon>Bacteria</taxon>
        <taxon>Bacillati</taxon>
        <taxon>Bacillota</taxon>
        <taxon>Negativicutes</taxon>
        <taxon>Acetonemataceae</taxon>
        <taxon>Acetonema</taxon>
    </lineage>
</organism>
<reference evidence="1 2" key="1">
    <citation type="journal article" date="2011" name="EMBO J.">
        <title>Structural diversity of bacterial flagellar motors.</title>
        <authorList>
            <person name="Chen S."/>
            <person name="Beeby M."/>
            <person name="Murphy G.E."/>
            <person name="Leadbetter J.R."/>
            <person name="Hendrixson D.R."/>
            <person name="Briegel A."/>
            <person name="Li Z."/>
            <person name="Shi J."/>
            <person name="Tocheva E.I."/>
            <person name="Muller A."/>
            <person name="Dobro M.J."/>
            <person name="Jensen G.J."/>
        </authorList>
    </citation>
    <scope>NUCLEOTIDE SEQUENCE [LARGE SCALE GENOMIC DNA]</scope>
    <source>
        <strain evidence="1 2">DSM 6540</strain>
    </source>
</reference>
<keyword evidence="2" id="KW-1185">Reference proteome</keyword>
<dbReference type="eggNOG" id="ENOG50301J3">
    <property type="taxonomic scope" value="Bacteria"/>
</dbReference>
<accession>F7NEM3</accession>
<sequence length="199" mass="21942">MGLCTELRNLCLIRELERELNNDVLLFGFDGLTYFGWLQNIEDCRIATLVPARVASSNFVQILTPGGTVQNVEFARVDLWQIVARASGIIADPFIPPVANARPEDEQDSSQRLDSCDLIRQLNRMVGEDVVLTTFGGFVFQGVLSKTDDRLAFLTVDEILLPGIDVISSDDVRSVVVNLEALTSIARAVDCCQDIIPQA</sequence>
<dbReference type="OrthoDB" id="1683407at2"/>
<comment type="caution">
    <text evidence="1">The sequence shown here is derived from an EMBL/GenBank/DDBJ whole genome shotgun (WGS) entry which is preliminary data.</text>
</comment>
<evidence type="ECO:0000313" key="1">
    <source>
        <dbReference type="EMBL" id="EGO65434.1"/>
    </source>
</evidence>
<gene>
    <name evidence="1" type="ORF">ALO_02431</name>
</gene>
<dbReference type="EMBL" id="AFGF01000017">
    <property type="protein sequence ID" value="EGO65434.1"/>
    <property type="molecule type" value="Genomic_DNA"/>
</dbReference>
<name>F7NEM3_9FIRM</name>
<dbReference type="RefSeq" id="WP_004092467.1">
    <property type="nucleotide sequence ID" value="NZ_AFGF01000017.1"/>
</dbReference>
<dbReference type="Proteomes" id="UP000003240">
    <property type="component" value="Unassembled WGS sequence"/>
</dbReference>
<dbReference type="STRING" id="1009370.ALO_02431"/>
<evidence type="ECO:0000313" key="2">
    <source>
        <dbReference type="Proteomes" id="UP000003240"/>
    </source>
</evidence>
<protein>
    <submittedName>
        <fullName evidence="1">Uncharacterized protein</fullName>
    </submittedName>
</protein>
<dbReference type="AlphaFoldDB" id="F7NEM3"/>
<proteinExistence type="predicted"/>